<organism evidence="2 3">
    <name type="scientific">Dioscorea zingiberensis</name>
    <dbReference type="NCBI Taxonomy" id="325984"/>
    <lineage>
        <taxon>Eukaryota</taxon>
        <taxon>Viridiplantae</taxon>
        <taxon>Streptophyta</taxon>
        <taxon>Embryophyta</taxon>
        <taxon>Tracheophyta</taxon>
        <taxon>Spermatophyta</taxon>
        <taxon>Magnoliopsida</taxon>
        <taxon>Liliopsida</taxon>
        <taxon>Dioscoreales</taxon>
        <taxon>Dioscoreaceae</taxon>
        <taxon>Dioscorea</taxon>
    </lineage>
</organism>
<dbReference type="Proteomes" id="UP001085076">
    <property type="component" value="Miscellaneous, Linkage group lg08"/>
</dbReference>
<reference evidence="2" key="2">
    <citation type="journal article" date="2022" name="Hortic Res">
        <title>The genome of Dioscorea zingiberensis sheds light on the biosynthesis, origin and evolution of the medicinally important diosgenin saponins.</title>
        <authorList>
            <person name="Li Y."/>
            <person name="Tan C."/>
            <person name="Li Z."/>
            <person name="Guo J."/>
            <person name="Li S."/>
            <person name="Chen X."/>
            <person name="Wang C."/>
            <person name="Dai X."/>
            <person name="Yang H."/>
            <person name="Song W."/>
            <person name="Hou L."/>
            <person name="Xu J."/>
            <person name="Tong Z."/>
            <person name="Xu A."/>
            <person name="Yuan X."/>
            <person name="Wang W."/>
            <person name="Yang Q."/>
            <person name="Chen L."/>
            <person name="Sun Z."/>
            <person name="Wang K."/>
            <person name="Pan B."/>
            <person name="Chen J."/>
            <person name="Bao Y."/>
            <person name="Liu F."/>
            <person name="Qi X."/>
            <person name="Gang D.R."/>
            <person name="Wen J."/>
            <person name="Li J."/>
        </authorList>
    </citation>
    <scope>NUCLEOTIDE SEQUENCE</scope>
    <source>
        <strain evidence="2">Dzin_1.0</strain>
    </source>
</reference>
<feature type="region of interest" description="Disordered" evidence="1">
    <location>
        <begin position="144"/>
        <end position="191"/>
    </location>
</feature>
<feature type="compositionally biased region" description="Basic and acidic residues" evidence="1">
    <location>
        <begin position="148"/>
        <end position="169"/>
    </location>
</feature>
<protein>
    <submittedName>
        <fullName evidence="2">Uncharacterized protein</fullName>
    </submittedName>
</protein>
<comment type="caution">
    <text evidence="2">The sequence shown here is derived from an EMBL/GenBank/DDBJ whole genome shotgun (WGS) entry which is preliminary data.</text>
</comment>
<feature type="compositionally biased region" description="Basic and acidic residues" evidence="1">
    <location>
        <begin position="86"/>
        <end position="96"/>
    </location>
</feature>
<reference evidence="2" key="1">
    <citation type="submission" date="2021-03" db="EMBL/GenBank/DDBJ databases">
        <authorList>
            <person name="Li Z."/>
            <person name="Yang C."/>
        </authorList>
    </citation>
    <scope>NUCLEOTIDE SEQUENCE</scope>
    <source>
        <strain evidence="2">Dzin_1.0</strain>
        <tissue evidence="2">Leaf</tissue>
    </source>
</reference>
<feature type="compositionally biased region" description="Basic and acidic residues" evidence="1">
    <location>
        <begin position="182"/>
        <end position="191"/>
    </location>
</feature>
<feature type="region of interest" description="Disordered" evidence="1">
    <location>
        <begin position="35"/>
        <end position="96"/>
    </location>
</feature>
<keyword evidence="3" id="KW-1185">Reference proteome</keyword>
<proteinExistence type="predicted"/>
<dbReference type="EMBL" id="JAGGNH010000008">
    <property type="protein sequence ID" value="KAJ0965846.1"/>
    <property type="molecule type" value="Genomic_DNA"/>
</dbReference>
<evidence type="ECO:0000256" key="1">
    <source>
        <dbReference type="SAM" id="MobiDB-lite"/>
    </source>
</evidence>
<sequence>MLRLVDVKEVIDDRRDGDINGGEIEDAREELSRWGPSVRETAGRRRAAKGPMSGVRERGLDIKRASSSYRNTNSSEETNTNTSTVRETEKNREKGKYGSWMISQWIPNKGRNLHRHHLRSGEEQMKKTMGSRFEVLERLEQVSEEMTVEPREHALNSQMDKSKGQDTRRRGAPSVEEDVEAKEDRTILEEA</sequence>
<feature type="compositionally biased region" description="Low complexity" evidence="1">
    <location>
        <begin position="66"/>
        <end position="85"/>
    </location>
</feature>
<evidence type="ECO:0000313" key="3">
    <source>
        <dbReference type="Proteomes" id="UP001085076"/>
    </source>
</evidence>
<dbReference type="AlphaFoldDB" id="A0A9D5C360"/>
<evidence type="ECO:0000313" key="2">
    <source>
        <dbReference type="EMBL" id="KAJ0965846.1"/>
    </source>
</evidence>
<accession>A0A9D5C360</accession>
<gene>
    <name evidence="2" type="ORF">J5N97_026984</name>
</gene>
<feature type="compositionally biased region" description="Basic and acidic residues" evidence="1">
    <location>
        <begin position="55"/>
        <end position="64"/>
    </location>
</feature>
<name>A0A9D5C360_9LILI</name>